<feature type="region of interest" description="Disordered" evidence="1">
    <location>
        <begin position="146"/>
        <end position="222"/>
    </location>
</feature>
<organism evidence="2 3">
    <name type="scientific">Pleurodeles waltl</name>
    <name type="common">Iberian ribbed newt</name>
    <dbReference type="NCBI Taxonomy" id="8319"/>
    <lineage>
        <taxon>Eukaryota</taxon>
        <taxon>Metazoa</taxon>
        <taxon>Chordata</taxon>
        <taxon>Craniata</taxon>
        <taxon>Vertebrata</taxon>
        <taxon>Euteleostomi</taxon>
        <taxon>Amphibia</taxon>
        <taxon>Batrachia</taxon>
        <taxon>Caudata</taxon>
        <taxon>Salamandroidea</taxon>
        <taxon>Salamandridae</taxon>
        <taxon>Pleurodelinae</taxon>
        <taxon>Pleurodeles</taxon>
    </lineage>
</organism>
<protein>
    <submittedName>
        <fullName evidence="2">Uncharacterized protein</fullName>
    </submittedName>
</protein>
<dbReference type="AlphaFoldDB" id="A0AAV7N142"/>
<comment type="caution">
    <text evidence="2">The sequence shown here is derived from an EMBL/GenBank/DDBJ whole genome shotgun (WGS) entry which is preliminary data.</text>
</comment>
<accession>A0AAV7N142</accession>
<gene>
    <name evidence="2" type="ORF">NDU88_006031</name>
</gene>
<proteinExistence type="predicted"/>
<evidence type="ECO:0000313" key="2">
    <source>
        <dbReference type="EMBL" id="KAJ1108655.1"/>
    </source>
</evidence>
<evidence type="ECO:0000313" key="3">
    <source>
        <dbReference type="Proteomes" id="UP001066276"/>
    </source>
</evidence>
<reference evidence="2" key="1">
    <citation type="journal article" date="2022" name="bioRxiv">
        <title>Sequencing and chromosome-scale assembly of the giantPleurodeles waltlgenome.</title>
        <authorList>
            <person name="Brown T."/>
            <person name="Elewa A."/>
            <person name="Iarovenko S."/>
            <person name="Subramanian E."/>
            <person name="Araus A.J."/>
            <person name="Petzold A."/>
            <person name="Susuki M."/>
            <person name="Suzuki K.-i.T."/>
            <person name="Hayashi T."/>
            <person name="Toyoda A."/>
            <person name="Oliveira C."/>
            <person name="Osipova E."/>
            <person name="Leigh N.D."/>
            <person name="Simon A."/>
            <person name="Yun M.H."/>
        </authorList>
    </citation>
    <scope>NUCLEOTIDE SEQUENCE</scope>
    <source>
        <strain evidence="2">20211129_DDA</strain>
        <tissue evidence="2">Liver</tissue>
    </source>
</reference>
<evidence type="ECO:0000256" key="1">
    <source>
        <dbReference type="SAM" id="MobiDB-lite"/>
    </source>
</evidence>
<dbReference type="EMBL" id="JANPWB010000013">
    <property type="protein sequence ID" value="KAJ1108655.1"/>
    <property type="molecule type" value="Genomic_DNA"/>
</dbReference>
<dbReference type="Proteomes" id="UP001066276">
    <property type="component" value="Chromosome 9"/>
</dbReference>
<sequence>MLKSSLLLYACDEVGPGVCEESDIRGGAVKEIPDFSGVFMKGADVEDVFQGLWCRCVVVGGLCQVQGLGGGEGLAAVEAAERSMGVGWRQELAVAVVFCVECVECSWHVEVEFRRSRGPAAGRRRVADKRRQTCLWHTYGTPLCAATQQPPLSREKGRRGQLGGGSGKQCKKEGGVAGQQRQGEGSEKEKNAKKRENKSESEKRRQKIFKKAKKMKRHKAAA</sequence>
<keyword evidence="3" id="KW-1185">Reference proteome</keyword>
<name>A0AAV7N142_PLEWA</name>
<feature type="compositionally biased region" description="Basic residues" evidence="1">
    <location>
        <begin position="204"/>
        <end position="222"/>
    </location>
</feature>